<dbReference type="AlphaFoldDB" id="A0A9W6Q2S9"/>
<evidence type="ECO:0000256" key="1">
    <source>
        <dbReference type="SAM" id="MobiDB-lite"/>
    </source>
</evidence>
<evidence type="ECO:0000313" key="3">
    <source>
        <dbReference type="EMBL" id="GLW67476.1"/>
    </source>
</evidence>
<evidence type="ECO:0008006" key="5">
    <source>
        <dbReference type="Google" id="ProtNLM"/>
    </source>
</evidence>
<protein>
    <recommendedName>
        <fullName evidence="5">PrgI family protein</fullName>
    </recommendedName>
</protein>
<evidence type="ECO:0000256" key="2">
    <source>
        <dbReference type="SAM" id="Phobius"/>
    </source>
</evidence>
<name>A0A9W6Q2S9_9ACTN</name>
<keyword evidence="2" id="KW-0472">Membrane</keyword>
<dbReference type="RefSeq" id="WP_067914580.1">
    <property type="nucleotide sequence ID" value="NZ_BSRZ01000024.1"/>
</dbReference>
<comment type="caution">
    <text evidence="3">The sequence shown here is derived from an EMBL/GenBank/DDBJ whole genome shotgun (WGS) entry which is preliminary data.</text>
</comment>
<sequence>MTTPDDELLVAKIPADVEMPDKLIAGLTARQALILGGTGLLAAWVYLLAQDHLPLPVIAAVVFPMVAVGCALALGRRDGLSLDRLVLAGLHHMRHRKALVAAPEGVAPLPAWCKLRGRMPGPLKLPVRAIREDGVIELADGGTAILVRAGTVSFTLRTPAEQASLVAMFGRWLNSLDAPVQILVQARSADLGGLIDRLEDTAPQLAHPALEQAALEHAGYLRELNTSRDLLIRHVLLVLREQPEARPVRRSRARDVTANLLARRAENAVRSLSAIGINAEVLHARACIEILSNALSPGEARPPGLAGPHDTITAAEADDR</sequence>
<feature type="transmembrane region" description="Helical" evidence="2">
    <location>
        <begin position="55"/>
        <end position="75"/>
    </location>
</feature>
<organism evidence="3 4">
    <name type="scientific">Actinomadura rubrobrunea</name>
    <dbReference type="NCBI Taxonomy" id="115335"/>
    <lineage>
        <taxon>Bacteria</taxon>
        <taxon>Bacillati</taxon>
        <taxon>Actinomycetota</taxon>
        <taxon>Actinomycetes</taxon>
        <taxon>Streptosporangiales</taxon>
        <taxon>Thermomonosporaceae</taxon>
        <taxon>Actinomadura</taxon>
    </lineage>
</organism>
<keyword evidence="2" id="KW-1133">Transmembrane helix</keyword>
<reference evidence="3" key="1">
    <citation type="submission" date="2023-02" db="EMBL/GenBank/DDBJ databases">
        <title>Actinomadura rubrobrunea NBRC 14622.</title>
        <authorList>
            <person name="Ichikawa N."/>
            <person name="Sato H."/>
            <person name="Tonouchi N."/>
        </authorList>
    </citation>
    <scope>NUCLEOTIDE SEQUENCE</scope>
    <source>
        <strain evidence="3">NBRC 14622</strain>
    </source>
</reference>
<accession>A0A9W6Q2S9</accession>
<dbReference type="Pfam" id="PF12666">
    <property type="entry name" value="PrgI"/>
    <property type="match status" value="1"/>
</dbReference>
<evidence type="ECO:0000313" key="4">
    <source>
        <dbReference type="Proteomes" id="UP001165124"/>
    </source>
</evidence>
<proteinExistence type="predicted"/>
<gene>
    <name evidence="3" type="ORF">Arub01_57190</name>
</gene>
<feature type="transmembrane region" description="Helical" evidence="2">
    <location>
        <begin position="32"/>
        <end position="49"/>
    </location>
</feature>
<keyword evidence="2" id="KW-0812">Transmembrane</keyword>
<dbReference type="Proteomes" id="UP001165124">
    <property type="component" value="Unassembled WGS sequence"/>
</dbReference>
<dbReference type="EMBL" id="BSRZ01000024">
    <property type="protein sequence ID" value="GLW67476.1"/>
    <property type="molecule type" value="Genomic_DNA"/>
</dbReference>
<dbReference type="InterPro" id="IPR024414">
    <property type="entry name" value="Uncharacterised_PrgI"/>
</dbReference>
<feature type="region of interest" description="Disordered" evidence="1">
    <location>
        <begin position="299"/>
        <end position="320"/>
    </location>
</feature>
<keyword evidence="4" id="KW-1185">Reference proteome</keyword>